<dbReference type="EMBL" id="FMWD01000002">
    <property type="protein sequence ID" value="SCZ52758.1"/>
    <property type="molecule type" value="Genomic_DNA"/>
</dbReference>
<dbReference type="SUPFAM" id="SSF101478">
    <property type="entry name" value="ADP-ribosylglycohydrolase"/>
    <property type="match status" value="1"/>
</dbReference>
<evidence type="ECO:0000313" key="2">
    <source>
        <dbReference type="EMBL" id="SCZ52758.1"/>
    </source>
</evidence>
<evidence type="ECO:0000313" key="3">
    <source>
        <dbReference type="Proteomes" id="UP000199648"/>
    </source>
</evidence>
<keyword evidence="3" id="KW-1185">Reference proteome</keyword>
<dbReference type="PANTHER" id="PTHR16222">
    <property type="entry name" value="ADP-RIBOSYLGLYCOHYDROLASE"/>
    <property type="match status" value="1"/>
</dbReference>
<comment type="cofactor">
    <cofactor evidence="1">
        <name>Mg(2+)</name>
        <dbReference type="ChEBI" id="CHEBI:18420"/>
    </cofactor>
    <text evidence="1">Binds 2 magnesium ions per subunit.</text>
</comment>
<keyword evidence="1" id="KW-0479">Metal-binding</keyword>
<proteinExistence type="predicted"/>
<evidence type="ECO:0000256" key="1">
    <source>
        <dbReference type="PIRSR" id="PIRSR605502-1"/>
    </source>
</evidence>
<protein>
    <submittedName>
        <fullName evidence="2">ADP-ribosylglycohydrolase</fullName>
    </submittedName>
</protein>
<dbReference type="Proteomes" id="UP000199648">
    <property type="component" value="Unassembled WGS sequence"/>
</dbReference>
<feature type="binding site" evidence="1">
    <location>
        <position position="208"/>
    </location>
    <ligand>
        <name>Mg(2+)</name>
        <dbReference type="ChEBI" id="CHEBI:18420"/>
        <label>1</label>
    </ligand>
</feature>
<dbReference type="InterPro" id="IPR005502">
    <property type="entry name" value="Ribosyl_crysJ1"/>
</dbReference>
<feature type="binding site" evidence="1">
    <location>
        <position position="34"/>
    </location>
    <ligand>
        <name>Mg(2+)</name>
        <dbReference type="ChEBI" id="CHEBI:18420"/>
        <label>1</label>
    </ligand>
</feature>
<feature type="binding site" evidence="1">
    <location>
        <position position="35"/>
    </location>
    <ligand>
        <name>Mg(2+)</name>
        <dbReference type="ChEBI" id="CHEBI:18420"/>
        <label>1</label>
    </ligand>
</feature>
<dbReference type="AlphaFoldDB" id="A0A1G5PTM2"/>
<feature type="binding site" evidence="1">
    <location>
        <position position="210"/>
    </location>
    <ligand>
        <name>Mg(2+)</name>
        <dbReference type="ChEBI" id="CHEBI:18420"/>
        <label>1</label>
    </ligand>
</feature>
<dbReference type="STRING" id="415747.SAMN03097708_00798"/>
<dbReference type="InterPro" id="IPR050792">
    <property type="entry name" value="ADP-ribosylglycohydrolase"/>
</dbReference>
<dbReference type="OrthoDB" id="9798107at2"/>
<accession>A0A1G5PTM2</accession>
<dbReference type="Pfam" id="PF03747">
    <property type="entry name" value="ADP_ribosyl_GH"/>
    <property type="match status" value="1"/>
</dbReference>
<dbReference type="PANTHER" id="PTHR16222:SF12">
    <property type="entry name" value="ADP-RIBOSYLGLYCOHYDROLASE-RELATED"/>
    <property type="match status" value="1"/>
</dbReference>
<feature type="binding site" evidence="1">
    <location>
        <position position="36"/>
    </location>
    <ligand>
        <name>Mg(2+)</name>
        <dbReference type="ChEBI" id="CHEBI:18420"/>
        <label>1</label>
    </ligand>
</feature>
<feature type="binding site" evidence="1">
    <location>
        <position position="211"/>
    </location>
    <ligand>
        <name>Mg(2+)</name>
        <dbReference type="ChEBI" id="CHEBI:18420"/>
        <label>1</label>
    </ligand>
</feature>
<reference evidence="2 3" key="1">
    <citation type="submission" date="2016-10" db="EMBL/GenBank/DDBJ databases">
        <authorList>
            <person name="de Groot N.N."/>
        </authorList>
    </citation>
    <scope>NUCLEOTIDE SEQUENCE [LARGE SCALE GENOMIC DNA]</scope>
    <source>
        <strain evidence="2 3">HLD2</strain>
    </source>
</reference>
<gene>
    <name evidence="2" type="ORF">SAMN03097708_00798</name>
</gene>
<keyword evidence="1" id="KW-0460">Magnesium</keyword>
<dbReference type="GO" id="GO:0016787">
    <property type="term" value="F:hydrolase activity"/>
    <property type="evidence" value="ECO:0007669"/>
    <property type="project" value="UniProtKB-KW"/>
</dbReference>
<dbReference type="GO" id="GO:0046872">
    <property type="term" value="F:metal ion binding"/>
    <property type="evidence" value="ECO:0007669"/>
    <property type="project" value="UniProtKB-KW"/>
</dbReference>
<dbReference type="InterPro" id="IPR036705">
    <property type="entry name" value="Ribosyl_crysJ1_sf"/>
</dbReference>
<dbReference type="RefSeq" id="WP_092992839.1">
    <property type="nucleotide sequence ID" value="NZ_FMWD01000002.1"/>
</dbReference>
<keyword evidence="2" id="KW-0378">Hydrolase</keyword>
<sequence length="261" mass="28027">MIGAIAGDIIGSVFEASPIKSGDFPLFSPGARFTDDSVLSVATAEVLMYEGDYAEAYRRWFRKYPDAGYGRGFRQWAATPGAPAYDSLGNGSAMRVAPVGWACSELESVYREARRSAAVSHNHPEGIKGAQAIAVAVFLARQGENKSVIRRHLEKVFGYDLKRSLADIRPDYRFDATCPGSVPEAMIVFLEADDFESAVRGAVSLGGDADTQACMAGAVAEAYYGGVPADIRVAALSRLDAELLEVVEGFVARFRVPVVRG</sequence>
<name>A0A1G5PTM2_9GAMM</name>
<organism evidence="2 3">
    <name type="scientific">Thiohalomonas denitrificans</name>
    <dbReference type="NCBI Taxonomy" id="415747"/>
    <lineage>
        <taxon>Bacteria</taxon>
        <taxon>Pseudomonadati</taxon>
        <taxon>Pseudomonadota</taxon>
        <taxon>Gammaproteobacteria</taxon>
        <taxon>Thiohalomonadales</taxon>
        <taxon>Thiohalomonadaceae</taxon>
        <taxon>Thiohalomonas</taxon>
    </lineage>
</organism>
<dbReference type="Gene3D" id="1.10.4080.10">
    <property type="entry name" value="ADP-ribosylation/Crystallin J1"/>
    <property type="match status" value="1"/>
</dbReference>